<evidence type="ECO:0000256" key="6">
    <source>
        <dbReference type="SAM" id="MobiDB-lite"/>
    </source>
</evidence>
<dbReference type="Proteomes" id="UP000318405">
    <property type="component" value="Unassembled WGS sequence"/>
</dbReference>
<dbReference type="CDD" id="cd06581">
    <property type="entry name" value="TM_PBP1_LivM_like"/>
    <property type="match status" value="1"/>
</dbReference>
<keyword evidence="3 7" id="KW-0812">Transmembrane</keyword>
<reference evidence="8 9" key="1">
    <citation type="submission" date="2019-07" db="EMBL/GenBank/DDBJ databases">
        <title>Qingshengfaniella alkalisoli gen. nov., sp. nov., isolated from saline soil.</title>
        <authorList>
            <person name="Xu L."/>
            <person name="Huang X.-X."/>
            <person name="Sun J.-Q."/>
        </authorList>
    </citation>
    <scope>NUCLEOTIDE SEQUENCE [LARGE SCALE GENOMIC DNA]</scope>
    <source>
        <strain evidence="8 9">DSM 27279</strain>
    </source>
</reference>
<keyword evidence="5 7" id="KW-0472">Membrane</keyword>
<feature type="transmembrane region" description="Helical" evidence="7">
    <location>
        <begin position="293"/>
        <end position="315"/>
    </location>
</feature>
<feature type="transmembrane region" description="Helical" evidence="7">
    <location>
        <begin position="97"/>
        <end position="116"/>
    </location>
</feature>
<dbReference type="AlphaFoldDB" id="A0A556B1Z3"/>
<evidence type="ECO:0000313" key="9">
    <source>
        <dbReference type="Proteomes" id="UP000318405"/>
    </source>
</evidence>
<dbReference type="PANTHER" id="PTHR30482">
    <property type="entry name" value="HIGH-AFFINITY BRANCHED-CHAIN AMINO ACID TRANSPORT SYSTEM PERMEASE"/>
    <property type="match status" value="1"/>
</dbReference>
<keyword evidence="4 7" id="KW-1133">Transmembrane helix</keyword>
<dbReference type="EMBL" id="VLTJ01000001">
    <property type="protein sequence ID" value="TSH99216.1"/>
    <property type="molecule type" value="Genomic_DNA"/>
</dbReference>
<dbReference type="OrthoDB" id="3460090at2"/>
<name>A0A556B1Z3_9BURK</name>
<dbReference type="GO" id="GO:0005886">
    <property type="term" value="C:plasma membrane"/>
    <property type="evidence" value="ECO:0007669"/>
    <property type="project" value="UniProtKB-SubCell"/>
</dbReference>
<sequence>MTTPSFERAPDALRRARLRMLLIAWAILLPLPWLLPNDYMISIGVMFFINVLLIGSLNLIMGYCGQVSLCHAGFFGLGAYTSGILSANYGISPWLGMPAAMLLTSVAALLVGLPALRLRGHYLAMATLGANAILSVLFIQLVGLTGGPNGLVGVAPLEIGGFAFDDGQRFYYVAWLIALVFMVAMLNLAHSRIGRAMNSVVSNEIGAASLGVNPYTLKVGAFTLSAAIAALAGAMYVHFTMFASPETFSFSVSVLLVVMVAVGGWGNYWGGLFGALVYTLVPEALRSIHDVELLIFGASMIVVLMFFPGGLAGMFGRLAARRRRHGNPRAPSPTREPGAPAARLAKETRHA</sequence>
<feature type="transmembrane region" description="Helical" evidence="7">
    <location>
        <begin position="72"/>
        <end position="91"/>
    </location>
</feature>
<feature type="transmembrane region" description="Helical" evidence="7">
    <location>
        <begin position="123"/>
        <end position="143"/>
    </location>
</feature>
<feature type="transmembrane region" description="Helical" evidence="7">
    <location>
        <begin position="18"/>
        <end position="35"/>
    </location>
</feature>
<feature type="transmembrane region" description="Helical" evidence="7">
    <location>
        <begin position="170"/>
        <end position="189"/>
    </location>
</feature>
<keyword evidence="9" id="KW-1185">Reference proteome</keyword>
<evidence type="ECO:0000313" key="8">
    <source>
        <dbReference type="EMBL" id="TSH99216.1"/>
    </source>
</evidence>
<feature type="transmembrane region" description="Helical" evidence="7">
    <location>
        <begin position="221"/>
        <end position="242"/>
    </location>
</feature>
<feature type="transmembrane region" description="Helical" evidence="7">
    <location>
        <begin position="41"/>
        <end position="60"/>
    </location>
</feature>
<protein>
    <submittedName>
        <fullName evidence="8">Branched-chain amino acid ABC transporter permease</fullName>
    </submittedName>
</protein>
<dbReference type="PANTHER" id="PTHR30482:SF18">
    <property type="entry name" value="BRANCHED AMINO ACID TRANSPORT SYSTEM PERMEASE"/>
    <property type="match status" value="1"/>
</dbReference>
<dbReference type="GO" id="GO:0015658">
    <property type="term" value="F:branched-chain amino acid transmembrane transporter activity"/>
    <property type="evidence" value="ECO:0007669"/>
    <property type="project" value="InterPro"/>
</dbReference>
<comment type="caution">
    <text evidence="8">The sequence shown here is derived from an EMBL/GenBank/DDBJ whole genome shotgun (WGS) entry which is preliminary data.</text>
</comment>
<evidence type="ECO:0000256" key="7">
    <source>
        <dbReference type="SAM" id="Phobius"/>
    </source>
</evidence>
<dbReference type="Pfam" id="PF02653">
    <property type="entry name" value="BPD_transp_2"/>
    <property type="match status" value="1"/>
</dbReference>
<evidence type="ECO:0000256" key="4">
    <source>
        <dbReference type="ARBA" id="ARBA00022989"/>
    </source>
</evidence>
<evidence type="ECO:0000256" key="3">
    <source>
        <dbReference type="ARBA" id="ARBA00022692"/>
    </source>
</evidence>
<comment type="subcellular location">
    <subcellularLocation>
        <location evidence="1">Cell membrane</location>
        <topology evidence="1">Multi-pass membrane protein</topology>
    </subcellularLocation>
</comment>
<evidence type="ECO:0000256" key="2">
    <source>
        <dbReference type="ARBA" id="ARBA00022475"/>
    </source>
</evidence>
<accession>A0A556B1Z3</accession>
<evidence type="ECO:0000256" key="5">
    <source>
        <dbReference type="ARBA" id="ARBA00023136"/>
    </source>
</evidence>
<keyword evidence="2" id="KW-1003">Cell membrane</keyword>
<dbReference type="RefSeq" id="WP_143946125.1">
    <property type="nucleotide sequence ID" value="NZ_BAABMB010000001.1"/>
</dbReference>
<dbReference type="InterPro" id="IPR001851">
    <property type="entry name" value="ABC_transp_permease"/>
</dbReference>
<gene>
    <name evidence="8" type="ORF">FOZ76_00335</name>
</gene>
<organism evidence="8 9">
    <name type="scientific">Verticiella sediminum</name>
    <dbReference type="NCBI Taxonomy" id="1247510"/>
    <lineage>
        <taxon>Bacteria</taxon>
        <taxon>Pseudomonadati</taxon>
        <taxon>Pseudomonadota</taxon>
        <taxon>Betaproteobacteria</taxon>
        <taxon>Burkholderiales</taxon>
        <taxon>Alcaligenaceae</taxon>
        <taxon>Verticiella</taxon>
    </lineage>
</organism>
<feature type="transmembrane region" description="Helical" evidence="7">
    <location>
        <begin position="254"/>
        <end position="281"/>
    </location>
</feature>
<feature type="region of interest" description="Disordered" evidence="6">
    <location>
        <begin position="324"/>
        <end position="351"/>
    </location>
</feature>
<dbReference type="InterPro" id="IPR043428">
    <property type="entry name" value="LivM-like"/>
</dbReference>
<proteinExistence type="predicted"/>
<evidence type="ECO:0000256" key="1">
    <source>
        <dbReference type="ARBA" id="ARBA00004651"/>
    </source>
</evidence>